<organism evidence="3 4">
    <name type="scientific">Fusarium oxysporum f. sp. raphani</name>
    <dbReference type="NCBI Taxonomy" id="96318"/>
    <lineage>
        <taxon>Eukaryota</taxon>
        <taxon>Fungi</taxon>
        <taxon>Dikarya</taxon>
        <taxon>Ascomycota</taxon>
        <taxon>Pezizomycotina</taxon>
        <taxon>Sordariomycetes</taxon>
        <taxon>Hypocreomycetidae</taxon>
        <taxon>Hypocreales</taxon>
        <taxon>Nectriaceae</taxon>
        <taxon>Fusarium</taxon>
        <taxon>Fusarium oxysporum species complex</taxon>
    </lineage>
</organism>
<evidence type="ECO:0000313" key="4">
    <source>
        <dbReference type="Proteomes" id="UP000693942"/>
    </source>
</evidence>
<evidence type="ECO:0000256" key="2">
    <source>
        <dbReference type="SAM" id="MobiDB-lite"/>
    </source>
</evidence>
<feature type="compositionally biased region" description="Polar residues" evidence="2">
    <location>
        <begin position="247"/>
        <end position="257"/>
    </location>
</feature>
<feature type="compositionally biased region" description="Polar residues" evidence="2">
    <location>
        <begin position="80"/>
        <end position="89"/>
    </location>
</feature>
<proteinExistence type="inferred from homology"/>
<feature type="compositionally biased region" description="Basic and acidic residues" evidence="2">
    <location>
        <begin position="369"/>
        <end position="388"/>
    </location>
</feature>
<dbReference type="AlphaFoldDB" id="A0A8J5QBJ3"/>
<feature type="region of interest" description="Disordered" evidence="2">
    <location>
        <begin position="43"/>
        <end position="91"/>
    </location>
</feature>
<reference evidence="3" key="1">
    <citation type="submission" date="2021-04" db="EMBL/GenBank/DDBJ databases">
        <title>First draft genome resource for Brassicaceae pathogens Fusarium oxysporum f. sp. raphani and Fusarium oxysporum f. sp. rapae.</title>
        <authorList>
            <person name="Asai S."/>
        </authorList>
    </citation>
    <scope>NUCLEOTIDE SEQUENCE</scope>
    <source>
        <strain evidence="3">Tf1262</strain>
    </source>
</reference>
<comment type="similarity">
    <text evidence="1">Belongs to the PPP4R2 family.</text>
</comment>
<dbReference type="PANTHER" id="PTHR16487">
    <property type="entry name" value="PPP4R2-RELATED PROTEIN"/>
    <property type="match status" value="1"/>
</dbReference>
<dbReference type="Pfam" id="PF09184">
    <property type="entry name" value="PPP4R2"/>
    <property type="match status" value="1"/>
</dbReference>
<feature type="compositionally biased region" description="Polar residues" evidence="2">
    <location>
        <begin position="219"/>
        <end position="236"/>
    </location>
</feature>
<dbReference type="EMBL" id="JAELUR010000001">
    <property type="protein sequence ID" value="KAG7437469.1"/>
    <property type="molecule type" value="Genomic_DNA"/>
</dbReference>
<feature type="region of interest" description="Disordered" evidence="2">
    <location>
        <begin position="215"/>
        <end position="435"/>
    </location>
</feature>
<sequence length="435" mass="46650">MEVDSDNGPLTLFASGATVEKDVWPAVRSDIIARLDKIAHNEFPIPKLPPPPPAHQPPVEVRASAPASPQAESSQETNKETAATESLPATQVIDGALPKQLADMVIDITKHLETFETHPPHTIQRLAELILRPRAHYRAVAPYLHAVDRVVQVTSSTKTYPLPPPIPDMSSMHLNGEDPKDPAVSVSWSNPTTAALGTDEALGGALLTPIPWLTRRSPESSQDTPGAQIHSESTETIEGPNGVGSIETVSVSVNGIPSTGHARGVTQGELLRQEQRAGVVPEEDEEPHEEEDEIPHARGPEEIGMSDTGPQSTTTSFMSEGSMGMQGIDVEAAVGRKHDDDEEGKVDVDADGDAESESEAKSPGAESVGSKREADEDLESETHKKLKEEEEEAEDDKKADTVASDVKEEEKKGEEAKAPASETKSEADDNKMDTE</sequence>
<accession>A0A8J5QBJ3</accession>
<dbReference type="PANTHER" id="PTHR16487:SF0">
    <property type="entry name" value="PROTEIN PHOSPHATASE 4 REGULATORY SUBUNIT 2-RELATED"/>
    <property type="match status" value="1"/>
</dbReference>
<dbReference type="GO" id="GO:0005634">
    <property type="term" value="C:nucleus"/>
    <property type="evidence" value="ECO:0007669"/>
    <property type="project" value="TreeGrafter"/>
</dbReference>
<feature type="compositionally biased region" description="Acidic residues" evidence="2">
    <location>
        <begin position="340"/>
        <end position="357"/>
    </location>
</feature>
<feature type="compositionally biased region" description="Acidic residues" evidence="2">
    <location>
        <begin position="281"/>
        <end position="293"/>
    </location>
</feature>
<name>A0A8J5QBJ3_FUSOX</name>
<evidence type="ECO:0000313" key="3">
    <source>
        <dbReference type="EMBL" id="KAG7437469.1"/>
    </source>
</evidence>
<dbReference type="GO" id="GO:0019888">
    <property type="term" value="F:protein phosphatase regulator activity"/>
    <property type="evidence" value="ECO:0007669"/>
    <property type="project" value="InterPro"/>
</dbReference>
<dbReference type="GO" id="GO:0030289">
    <property type="term" value="C:protein phosphatase 4 complex"/>
    <property type="evidence" value="ECO:0007669"/>
    <property type="project" value="InterPro"/>
</dbReference>
<feature type="compositionally biased region" description="Polar residues" evidence="2">
    <location>
        <begin position="308"/>
        <end position="319"/>
    </location>
</feature>
<dbReference type="Proteomes" id="UP000693942">
    <property type="component" value="Unassembled WGS sequence"/>
</dbReference>
<dbReference type="GO" id="GO:0005737">
    <property type="term" value="C:cytoplasm"/>
    <property type="evidence" value="ECO:0007669"/>
    <property type="project" value="TreeGrafter"/>
</dbReference>
<protein>
    <submittedName>
        <fullName evidence="3">Uncharacterized protein</fullName>
    </submittedName>
</protein>
<feature type="compositionally biased region" description="Pro residues" evidence="2">
    <location>
        <begin position="46"/>
        <end position="56"/>
    </location>
</feature>
<feature type="compositionally biased region" description="Low complexity" evidence="2">
    <location>
        <begin position="63"/>
        <end position="76"/>
    </location>
</feature>
<feature type="compositionally biased region" description="Basic and acidic residues" evidence="2">
    <location>
        <begin position="395"/>
        <end position="435"/>
    </location>
</feature>
<evidence type="ECO:0000256" key="1">
    <source>
        <dbReference type="ARBA" id="ARBA00009207"/>
    </source>
</evidence>
<gene>
    <name evidence="3" type="ORF">Forpi1262_v000507</name>
</gene>
<dbReference type="InterPro" id="IPR015267">
    <property type="entry name" value="PPP4R2"/>
</dbReference>
<comment type="caution">
    <text evidence="3">The sequence shown here is derived from an EMBL/GenBank/DDBJ whole genome shotgun (WGS) entry which is preliminary data.</text>
</comment>